<protein>
    <recommendedName>
        <fullName evidence="3">RING-type domain-containing protein</fullName>
    </recommendedName>
</protein>
<keyword evidence="1" id="KW-0479">Metal-binding</keyword>
<reference evidence="4" key="1">
    <citation type="submission" date="2022-07" db="EMBL/GenBank/DDBJ databases">
        <title>Phylogenomic reconstructions and comparative analyses of Kickxellomycotina fungi.</title>
        <authorList>
            <person name="Reynolds N.K."/>
            <person name="Stajich J.E."/>
            <person name="Barry K."/>
            <person name="Grigoriev I.V."/>
            <person name="Crous P."/>
            <person name="Smith M.E."/>
        </authorList>
    </citation>
    <scope>NUCLEOTIDE SEQUENCE</scope>
    <source>
        <strain evidence="4">NRRL 1566</strain>
    </source>
</reference>
<dbReference type="AlphaFoldDB" id="A0A9W8I3F8"/>
<dbReference type="InterPro" id="IPR031824">
    <property type="entry name" value="RNF220_mid"/>
</dbReference>
<organism evidence="4 5">
    <name type="scientific">Coemansia brasiliensis</name>
    <dbReference type="NCBI Taxonomy" id="2650707"/>
    <lineage>
        <taxon>Eukaryota</taxon>
        <taxon>Fungi</taxon>
        <taxon>Fungi incertae sedis</taxon>
        <taxon>Zoopagomycota</taxon>
        <taxon>Kickxellomycotina</taxon>
        <taxon>Kickxellomycetes</taxon>
        <taxon>Kickxellales</taxon>
        <taxon>Kickxellaceae</taxon>
        <taxon>Coemansia</taxon>
    </lineage>
</organism>
<proteinExistence type="predicted"/>
<accession>A0A9W8I3F8</accession>
<dbReference type="InterPro" id="IPR052443">
    <property type="entry name" value="E3_ubiq-ligase_RNF220-like"/>
</dbReference>
<gene>
    <name evidence="4" type="ORF">IWW36_005279</name>
</gene>
<dbReference type="Pfam" id="PF15926">
    <property type="entry name" value="RNF220"/>
    <property type="match status" value="1"/>
</dbReference>
<dbReference type="PANTHER" id="PTHR13459">
    <property type="entry name" value="E3 UBIQUITIN-PROTEIN LIGASE RNF220 ISOFORM X1"/>
    <property type="match status" value="1"/>
</dbReference>
<keyword evidence="1" id="KW-0863">Zinc-finger</keyword>
<dbReference type="Gene3D" id="3.30.40.10">
    <property type="entry name" value="Zinc/RING finger domain, C3HC4 (zinc finger)"/>
    <property type="match status" value="1"/>
</dbReference>
<dbReference type="Proteomes" id="UP001139887">
    <property type="component" value="Unassembled WGS sequence"/>
</dbReference>
<dbReference type="GO" id="GO:0008270">
    <property type="term" value="F:zinc ion binding"/>
    <property type="evidence" value="ECO:0007669"/>
    <property type="project" value="UniProtKB-KW"/>
</dbReference>
<dbReference type="GO" id="GO:0061630">
    <property type="term" value="F:ubiquitin protein ligase activity"/>
    <property type="evidence" value="ECO:0007669"/>
    <property type="project" value="TreeGrafter"/>
</dbReference>
<evidence type="ECO:0000256" key="1">
    <source>
        <dbReference type="PROSITE-ProRule" id="PRU00175"/>
    </source>
</evidence>
<dbReference type="InterPro" id="IPR001841">
    <property type="entry name" value="Znf_RING"/>
</dbReference>
<dbReference type="EMBL" id="JANBUW010001159">
    <property type="protein sequence ID" value="KAJ2844186.1"/>
    <property type="molecule type" value="Genomic_DNA"/>
</dbReference>
<comment type="caution">
    <text evidence="4">The sequence shown here is derived from an EMBL/GenBank/DDBJ whole genome shotgun (WGS) entry which is preliminary data.</text>
</comment>
<dbReference type="SUPFAM" id="SSF57850">
    <property type="entry name" value="RING/U-box"/>
    <property type="match status" value="1"/>
</dbReference>
<dbReference type="PROSITE" id="PS50089">
    <property type="entry name" value="ZF_RING_2"/>
    <property type="match status" value="1"/>
</dbReference>
<sequence length="252" mass="27800">MASSIASSLDCEVTIYTQGTSVPEPPESRCCICNEVLQGDIAEINKHIDGCLGGEGGGGGEMVEYEWAGQHRVRTTALVEGGLSALGLVSSSRPSDEEVDDIDVDTRDETHYGAPQYSDSDLVLPTSQIPNHVRRPSDPQFEFTPTQPEPAANDYEEDSEMDSGPHSEQPIGGSSQQLLIEALKSRIREQDQQLQRTPKCPICQSLFKKPCTSINCWHVFCESCWMHSLGAKKLCPQCQQITQPQDLRRIFM</sequence>
<dbReference type="GO" id="GO:0016567">
    <property type="term" value="P:protein ubiquitination"/>
    <property type="evidence" value="ECO:0007669"/>
    <property type="project" value="TreeGrafter"/>
</dbReference>
<keyword evidence="5" id="KW-1185">Reference proteome</keyword>
<dbReference type="InterPro" id="IPR013083">
    <property type="entry name" value="Znf_RING/FYVE/PHD"/>
</dbReference>
<evidence type="ECO:0000313" key="5">
    <source>
        <dbReference type="Proteomes" id="UP001139887"/>
    </source>
</evidence>
<dbReference type="OrthoDB" id="6270329at2759"/>
<feature type="region of interest" description="Disordered" evidence="2">
    <location>
        <begin position="88"/>
        <end position="173"/>
    </location>
</feature>
<keyword evidence="1" id="KW-0862">Zinc</keyword>
<dbReference type="Pfam" id="PF13923">
    <property type="entry name" value="zf-C3HC4_2"/>
    <property type="match status" value="1"/>
</dbReference>
<feature type="domain" description="RING-type" evidence="3">
    <location>
        <begin position="200"/>
        <end position="239"/>
    </location>
</feature>
<dbReference type="PANTHER" id="PTHR13459:SF1">
    <property type="entry name" value="E3 UBIQUITIN-PROTEIN LIGASE RNF220 ISOFORM X1"/>
    <property type="match status" value="1"/>
</dbReference>
<evidence type="ECO:0000313" key="4">
    <source>
        <dbReference type="EMBL" id="KAJ2844186.1"/>
    </source>
</evidence>
<evidence type="ECO:0000259" key="3">
    <source>
        <dbReference type="PROSITE" id="PS50089"/>
    </source>
</evidence>
<evidence type="ECO:0000256" key="2">
    <source>
        <dbReference type="SAM" id="MobiDB-lite"/>
    </source>
</evidence>
<name>A0A9W8I3F8_9FUNG</name>